<sequence>MLSKTCEYAVRATIIIAAETQQGQRISLREIARKIDSPESFTAKILQNLAKNKIVDSLKGNGGGFFVAKEKLATIKLGDIILAIDGDSVYKRCSLGLNDCSEVKPCPFHKQYKPIREQLKNALDTTTLADLIAGLAVNETFLKI</sequence>
<reference evidence="1" key="1">
    <citation type="journal article" date="2014" name="Int. J. Syst. Evol. Microbiol.">
        <title>Complete genome sequence of Corynebacterium casei LMG S-19264T (=DSM 44701T), isolated from a smear-ripened cheese.</title>
        <authorList>
            <consortium name="US DOE Joint Genome Institute (JGI-PGF)"/>
            <person name="Walter F."/>
            <person name="Albersmeier A."/>
            <person name="Kalinowski J."/>
            <person name="Ruckert C."/>
        </authorList>
    </citation>
    <scope>NUCLEOTIDE SEQUENCE</scope>
    <source>
        <strain evidence="1">CGMCC 1.12506</strain>
    </source>
</reference>
<dbReference type="Gene3D" id="1.10.10.10">
    <property type="entry name" value="Winged helix-like DNA-binding domain superfamily/Winged helix DNA-binding domain"/>
    <property type="match status" value="1"/>
</dbReference>
<comment type="caution">
    <text evidence="1">The sequence shown here is derived from an EMBL/GenBank/DDBJ whole genome shotgun (WGS) entry which is preliminary data.</text>
</comment>
<dbReference type="Proteomes" id="UP000625735">
    <property type="component" value="Unassembled WGS sequence"/>
</dbReference>
<dbReference type="EMBL" id="BMFG01000012">
    <property type="protein sequence ID" value="GGD34448.1"/>
    <property type="molecule type" value="Genomic_DNA"/>
</dbReference>
<dbReference type="NCBIfam" id="TIGR00738">
    <property type="entry name" value="rrf2_super"/>
    <property type="match status" value="1"/>
</dbReference>
<dbReference type="InterPro" id="IPR000944">
    <property type="entry name" value="Tscrpt_reg_Rrf2"/>
</dbReference>
<dbReference type="Pfam" id="PF02082">
    <property type="entry name" value="Rrf2"/>
    <property type="match status" value="1"/>
</dbReference>
<evidence type="ECO:0000313" key="2">
    <source>
        <dbReference type="Proteomes" id="UP000625735"/>
    </source>
</evidence>
<dbReference type="SUPFAM" id="SSF46785">
    <property type="entry name" value="Winged helix' DNA-binding domain"/>
    <property type="match status" value="1"/>
</dbReference>
<dbReference type="GO" id="GO:0003700">
    <property type="term" value="F:DNA-binding transcription factor activity"/>
    <property type="evidence" value="ECO:0007669"/>
    <property type="project" value="TreeGrafter"/>
</dbReference>
<reference evidence="1" key="2">
    <citation type="submission" date="2020-09" db="EMBL/GenBank/DDBJ databases">
        <authorList>
            <person name="Sun Q."/>
            <person name="Zhou Y."/>
        </authorList>
    </citation>
    <scope>NUCLEOTIDE SEQUENCE</scope>
    <source>
        <strain evidence="1">CGMCC 1.12506</strain>
    </source>
</reference>
<gene>
    <name evidence="1" type="ORF">GCM10011343_25410</name>
</gene>
<dbReference type="PROSITE" id="PS51197">
    <property type="entry name" value="HTH_RRF2_2"/>
    <property type="match status" value="1"/>
</dbReference>
<proteinExistence type="predicted"/>
<dbReference type="InterPro" id="IPR036388">
    <property type="entry name" value="WH-like_DNA-bd_sf"/>
</dbReference>
<accession>A0A916Y8A8</accession>
<dbReference type="AlphaFoldDB" id="A0A916Y8A8"/>
<dbReference type="PANTHER" id="PTHR33221">
    <property type="entry name" value="WINGED HELIX-TURN-HELIX TRANSCRIPTIONAL REGULATOR, RRF2 FAMILY"/>
    <property type="match status" value="1"/>
</dbReference>
<dbReference type="PANTHER" id="PTHR33221:SF2">
    <property type="entry name" value="TRANSCRIPTIONAL REGULATOR"/>
    <property type="match status" value="1"/>
</dbReference>
<name>A0A916Y8A8_9FLAO</name>
<evidence type="ECO:0000313" key="1">
    <source>
        <dbReference type="EMBL" id="GGD34448.1"/>
    </source>
</evidence>
<dbReference type="RefSeq" id="WP_188362971.1">
    <property type="nucleotide sequence ID" value="NZ_BMFG01000012.1"/>
</dbReference>
<protein>
    <submittedName>
        <fullName evidence="1">Rrf2 family transcriptional regulator</fullName>
    </submittedName>
</protein>
<dbReference type="GO" id="GO:0005829">
    <property type="term" value="C:cytosol"/>
    <property type="evidence" value="ECO:0007669"/>
    <property type="project" value="TreeGrafter"/>
</dbReference>
<organism evidence="1 2">
    <name type="scientific">Flavobacterium orientale</name>
    <dbReference type="NCBI Taxonomy" id="1756020"/>
    <lineage>
        <taxon>Bacteria</taxon>
        <taxon>Pseudomonadati</taxon>
        <taxon>Bacteroidota</taxon>
        <taxon>Flavobacteriia</taxon>
        <taxon>Flavobacteriales</taxon>
        <taxon>Flavobacteriaceae</taxon>
        <taxon>Flavobacterium</taxon>
    </lineage>
</organism>
<dbReference type="InterPro" id="IPR036390">
    <property type="entry name" value="WH_DNA-bd_sf"/>
</dbReference>
<keyword evidence="2" id="KW-1185">Reference proteome</keyword>